<name>A0ABW8ABY8_9ACTN</name>
<evidence type="ECO:0000313" key="3">
    <source>
        <dbReference type="EMBL" id="MFI7444012.1"/>
    </source>
</evidence>
<evidence type="ECO:0000259" key="2">
    <source>
        <dbReference type="PROSITE" id="PS51729"/>
    </source>
</evidence>
<proteinExistence type="predicted"/>
<sequence length="102" mass="11419">MTVHITNAPQARRYEARLDEQEEVAGFAEYILTSELIAFVHTEVDPAHEGKGIGSALVRTSLDEARKSGLRVLATCPFYAGWIEHHPEYADLLYQSTSRVTD</sequence>
<reference evidence="3 4" key="1">
    <citation type="submission" date="2024-10" db="EMBL/GenBank/DDBJ databases">
        <title>The Natural Products Discovery Center: Release of the First 8490 Sequenced Strains for Exploring Actinobacteria Biosynthetic Diversity.</title>
        <authorList>
            <person name="Kalkreuter E."/>
            <person name="Kautsar S.A."/>
            <person name="Yang D."/>
            <person name="Bader C.D."/>
            <person name="Teijaro C.N."/>
            <person name="Fluegel L."/>
            <person name="Davis C.M."/>
            <person name="Simpson J.R."/>
            <person name="Lauterbach L."/>
            <person name="Steele A.D."/>
            <person name="Gui C."/>
            <person name="Meng S."/>
            <person name="Li G."/>
            <person name="Viehrig K."/>
            <person name="Ye F."/>
            <person name="Su P."/>
            <person name="Kiefer A.F."/>
            <person name="Nichols A."/>
            <person name="Cepeda A.J."/>
            <person name="Yan W."/>
            <person name="Fan B."/>
            <person name="Jiang Y."/>
            <person name="Adhikari A."/>
            <person name="Zheng C.-J."/>
            <person name="Schuster L."/>
            <person name="Cowan T.M."/>
            <person name="Smanski M.J."/>
            <person name="Chevrette M.G."/>
            <person name="De Carvalho L.P.S."/>
            <person name="Shen B."/>
        </authorList>
    </citation>
    <scope>NUCLEOTIDE SEQUENCE [LARGE SCALE GENOMIC DNA]</scope>
    <source>
        <strain evidence="3 4">NPDC049503</strain>
    </source>
</reference>
<comment type="caution">
    <text evidence="3">The sequence shown here is derived from an EMBL/GenBank/DDBJ whole genome shotgun (WGS) entry which is preliminary data.</text>
</comment>
<dbReference type="Proteomes" id="UP001612928">
    <property type="component" value="Unassembled WGS sequence"/>
</dbReference>
<accession>A0ABW8ABY8</accession>
<feature type="domain" description="N-acetyltransferase" evidence="1">
    <location>
        <begin position="1"/>
        <end position="99"/>
    </location>
</feature>
<dbReference type="CDD" id="cd04301">
    <property type="entry name" value="NAT_SF"/>
    <property type="match status" value="1"/>
</dbReference>
<dbReference type="PANTHER" id="PTHR31435:SF10">
    <property type="entry name" value="BSR4717 PROTEIN"/>
    <property type="match status" value="1"/>
</dbReference>
<dbReference type="GO" id="GO:0016746">
    <property type="term" value="F:acyltransferase activity"/>
    <property type="evidence" value="ECO:0007669"/>
    <property type="project" value="UniProtKB-KW"/>
</dbReference>
<keyword evidence="4" id="KW-1185">Reference proteome</keyword>
<keyword evidence="3" id="KW-0808">Transferase</keyword>
<dbReference type="SUPFAM" id="SSF55729">
    <property type="entry name" value="Acyl-CoA N-acyltransferases (Nat)"/>
    <property type="match status" value="1"/>
</dbReference>
<dbReference type="InterPro" id="IPR016181">
    <property type="entry name" value="Acyl_CoA_acyltransferase"/>
</dbReference>
<dbReference type="PANTHER" id="PTHR31435">
    <property type="entry name" value="PROTEIN NATD1"/>
    <property type="match status" value="1"/>
</dbReference>
<dbReference type="RefSeq" id="WP_101788776.1">
    <property type="nucleotide sequence ID" value="NZ_JBITMB010000007.1"/>
</dbReference>
<gene>
    <name evidence="3" type="ORF">ACIBP5_28920</name>
</gene>
<protein>
    <submittedName>
        <fullName evidence="3">GNAT family N-acetyltransferase</fullName>
        <ecNumber evidence="3">2.3.1.-</ecNumber>
    </submittedName>
</protein>
<dbReference type="PROSITE" id="PS51729">
    <property type="entry name" value="GNAT_YJDJ"/>
    <property type="match status" value="1"/>
</dbReference>
<dbReference type="Gene3D" id="3.40.630.30">
    <property type="match status" value="1"/>
</dbReference>
<organism evidence="3 4">
    <name type="scientific">Nonomuraea indica</name>
    <dbReference type="NCBI Taxonomy" id="1581193"/>
    <lineage>
        <taxon>Bacteria</taxon>
        <taxon>Bacillati</taxon>
        <taxon>Actinomycetota</taxon>
        <taxon>Actinomycetes</taxon>
        <taxon>Streptosporangiales</taxon>
        <taxon>Streptosporangiaceae</taxon>
        <taxon>Nonomuraea</taxon>
    </lineage>
</organism>
<dbReference type="Pfam" id="PF14542">
    <property type="entry name" value="Acetyltransf_CG"/>
    <property type="match status" value="1"/>
</dbReference>
<evidence type="ECO:0000313" key="4">
    <source>
        <dbReference type="Proteomes" id="UP001612928"/>
    </source>
</evidence>
<dbReference type="EC" id="2.3.1.-" evidence="3"/>
<evidence type="ECO:0000259" key="1">
    <source>
        <dbReference type="PROSITE" id="PS51186"/>
    </source>
</evidence>
<feature type="domain" description="N-acetyltransferase" evidence="2">
    <location>
        <begin position="6"/>
        <end position="94"/>
    </location>
</feature>
<keyword evidence="3" id="KW-0012">Acyltransferase</keyword>
<dbReference type="EMBL" id="JBITMB010000007">
    <property type="protein sequence ID" value="MFI7444012.1"/>
    <property type="molecule type" value="Genomic_DNA"/>
</dbReference>
<dbReference type="InterPro" id="IPR000182">
    <property type="entry name" value="GNAT_dom"/>
</dbReference>
<dbReference type="InterPro" id="IPR045057">
    <property type="entry name" value="Gcn5-rel_NAT"/>
</dbReference>
<dbReference type="PROSITE" id="PS51186">
    <property type="entry name" value="GNAT"/>
    <property type="match status" value="1"/>
</dbReference>
<dbReference type="InterPro" id="IPR031165">
    <property type="entry name" value="GNAT_YJDJ"/>
</dbReference>